<evidence type="ECO:0000313" key="2">
    <source>
        <dbReference type="EMBL" id="EAY07245.1"/>
    </source>
</evidence>
<dbReference type="AlphaFoldDB" id="A2EJ93"/>
<dbReference type="eggNOG" id="KOG0191">
    <property type="taxonomic scope" value="Eukaryota"/>
</dbReference>
<dbReference type="PANTHER" id="PTHR45672">
    <property type="entry name" value="PROTEIN DISULFIDE-ISOMERASE C17H9.14C-RELATED"/>
    <property type="match status" value="1"/>
</dbReference>
<dbReference type="STRING" id="5722.A2EJ93"/>
<dbReference type="Gene3D" id="3.40.30.10">
    <property type="entry name" value="Glutaredoxin"/>
    <property type="match status" value="2"/>
</dbReference>
<dbReference type="InParanoid" id="A2EJ93"/>
<dbReference type="PANTHER" id="PTHR45672:SF11">
    <property type="entry name" value="PROTEIN DISULFIDE-ISOMERASE C17H9.14C"/>
    <property type="match status" value="1"/>
</dbReference>
<dbReference type="SUPFAM" id="SSF52833">
    <property type="entry name" value="Thioredoxin-like"/>
    <property type="match status" value="2"/>
</dbReference>
<dbReference type="GO" id="GO:0005783">
    <property type="term" value="C:endoplasmic reticulum"/>
    <property type="evidence" value="ECO:0000318"/>
    <property type="project" value="GO_Central"/>
</dbReference>
<dbReference type="VEuPathDB" id="TrichDB:TVAG_240460"/>
<dbReference type="GO" id="GO:0003756">
    <property type="term" value="F:protein disulfide isomerase activity"/>
    <property type="evidence" value="ECO:0000318"/>
    <property type="project" value="GO_Central"/>
</dbReference>
<dbReference type="PROSITE" id="PS51352">
    <property type="entry name" value="THIOREDOXIN_2"/>
    <property type="match status" value="1"/>
</dbReference>
<dbReference type="GO" id="GO:0006457">
    <property type="term" value="P:protein folding"/>
    <property type="evidence" value="ECO:0000318"/>
    <property type="project" value="GO_Central"/>
</dbReference>
<dbReference type="InterPro" id="IPR013766">
    <property type="entry name" value="Thioredoxin_domain"/>
</dbReference>
<keyword evidence="3" id="KW-1185">Reference proteome</keyword>
<dbReference type="InterPro" id="IPR051063">
    <property type="entry name" value="PDI"/>
</dbReference>
<dbReference type="RefSeq" id="XP_001319468.1">
    <property type="nucleotide sequence ID" value="XM_001319433.1"/>
</dbReference>
<dbReference type="OrthoDB" id="10264505at2759"/>
<accession>A2EJ93</accession>
<dbReference type="VEuPathDB" id="TrichDB:TVAGG3_0314950"/>
<dbReference type="InterPro" id="IPR036249">
    <property type="entry name" value="Thioredoxin-like_sf"/>
</dbReference>
<proteinExistence type="predicted"/>
<organism evidence="2 3">
    <name type="scientific">Trichomonas vaginalis (strain ATCC PRA-98 / G3)</name>
    <dbReference type="NCBI Taxonomy" id="412133"/>
    <lineage>
        <taxon>Eukaryota</taxon>
        <taxon>Metamonada</taxon>
        <taxon>Parabasalia</taxon>
        <taxon>Trichomonadida</taxon>
        <taxon>Trichomonadidae</taxon>
        <taxon>Trichomonas</taxon>
    </lineage>
</organism>
<name>A2EJ93_TRIV3</name>
<evidence type="ECO:0000259" key="1">
    <source>
        <dbReference type="PROSITE" id="PS51352"/>
    </source>
</evidence>
<feature type="domain" description="Thioredoxin" evidence="1">
    <location>
        <begin position="109"/>
        <end position="266"/>
    </location>
</feature>
<dbReference type="Pfam" id="PF00085">
    <property type="entry name" value="Thioredoxin"/>
    <property type="match status" value="2"/>
</dbReference>
<reference evidence="2" key="1">
    <citation type="submission" date="2006-10" db="EMBL/GenBank/DDBJ databases">
        <authorList>
            <person name="Amadeo P."/>
            <person name="Zhao Q."/>
            <person name="Wortman J."/>
            <person name="Fraser-Liggett C."/>
            <person name="Carlton J."/>
        </authorList>
    </citation>
    <scope>NUCLEOTIDE SEQUENCE</scope>
    <source>
        <strain evidence="2">G3</strain>
    </source>
</reference>
<dbReference type="KEGG" id="tva:4765137"/>
<evidence type="ECO:0000313" key="3">
    <source>
        <dbReference type="Proteomes" id="UP000001542"/>
    </source>
</evidence>
<dbReference type="Proteomes" id="UP000001542">
    <property type="component" value="Unassembled WGS sequence"/>
</dbReference>
<dbReference type="SMR" id="A2EJ93"/>
<gene>
    <name evidence="2" type="ORF">TVAG_240460</name>
</gene>
<reference evidence="2" key="2">
    <citation type="journal article" date="2007" name="Science">
        <title>Draft genome sequence of the sexually transmitted pathogen Trichomonas vaginalis.</title>
        <authorList>
            <person name="Carlton J.M."/>
            <person name="Hirt R.P."/>
            <person name="Silva J.C."/>
            <person name="Delcher A.L."/>
            <person name="Schatz M."/>
            <person name="Zhao Q."/>
            <person name="Wortman J.R."/>
            <person name="Bidwell S.L."/>
            <person name="Alsmark U.C.M."/>
            <person name="Besteiro S."/>
            <person name="Sicheritz-Ponten T."/>
            <person name="Noel C.J."/>
            <person name="Dacks J.B."/>
            <person name="Foster P.G."/>
            <person name="Simillion C."/>
            <person name="Van de Peer Y."/>
            <person name="Miranda-Saavedra D."/>
            <person name="Barton G.J."/>
            <person name="Westrop G.D."/>
            <person name="Mueller S."/>
            <person name="Dessi D."/>
            <person name="Fiori P.L."/>
            <person name="Ren Q."/>
            <person name="Paulsen I."/>
            <person name="Zhang H."/>
            <person name="Bastida-Corcuera F.D."/>
            <person name="Simoes-Barbosa A."/>
            <person name="Brown M.T."/>
            <person name="Hayes R.D."/>
            <person name="Mukherjee M."/>
            <person name="Okumura C.Y."/>
            <person name="Schneider R."/>
            <person name="Smith A.J."/>
            <person name="Vanacova S."/>
            <person name="Villalvazo M."/>
            <person name="Haas B.J."/>
            <person name="Pertea M."/>
            <person name="Feldblyum T.V."/>
            <person name="Utterback T.R."/>
            <person name="Shu C.L."/>
            <person name="Osoegawa K."/>
            <person name="de Jong P.J."/>
            <person name="Hrdy I."/>
            <person name="Horvathova L."/>
            <person name="Zubacova Z."/>
            <person name="Dolezal P."/>
            <person name="Malik S.B."/>
            <person name="Logsdon J.M. Jr."/>
            <person name="Henze K."/>
            <person name="Gupta A."/>
            <person name="Wang C.C."/>
            <person name="Dunne R.L."/>
            <person name="Upcroft J.A."/>
            <person name="Upcroft P."/>
            <person name="White O."/>
            <person name="Salzberg S.L."/>
            <person name="Tang P."/>
            <person name="Chiu C.-H."/>
            <person name="Lee Y.-S."/>
            <person name="Embley T.M."/>
            <person name="Coombs G.H."/>
            <person name="Mottram J.C."/>
            <person name="Tachezy J."/>
            <person name="Fraser-Liggett C.M."/>
            <person name="Johnson P.J."/>
        </authorList>
    </citation>
    <scope>NUCLEOTIDE SEQUENCE [LARGE SCALE GENOMIC DNA]</scope>
    <source>
        <strain evidence="2">G3</strain>
    </source>
</reference>
<protein>
    <recommendedName>
        <fullName evidence="1">Thioredoxin domain-containing protein</fullName>
    </recommendedName>
</protein>
<dbReference type="EMBL" id="DS113404">
    <property type="protein sequence ID" value="EAY07245.1"/>
    <property type="molecule type" value="Genomic_DNA"/>
</dbReference>
<dbReference type="CDD" id="cd02961">
    <property type="entry name" value="PDI_a_family"/>
    <property type="match status" value="2"/>
</dbReference>
<sequence>MIFAFTSLAASIRNFIPIEPEEFDQKTKMNKCVMVRYYSMHQEPSTRSFRDYNLVAKAFNGSSKISIAGLDCGKYRHLCVKHNVYNLPTVRMFCGETMEEYNGGFSYESLIKWGANISEETPIEPKLIVKQPNSKTFKQMLEDHACVLTSFETPWCQACIRNKPRLNRLARLFYKEPQIAIATIDVDRYRDFVHEYETLVFPDIRLFVRGEKKPSEYYGKRKIPNYVEFLNEKCGTRVQINDIEGELGLNDEGNQLAEDYFDEGRNPLFIQEMHARRGLEHYIYVMQGLQDNGDAWLDTQLADLKANVAANEGSEKDIEELKKKINVISFVKELIAFEKK</sequence>